<dbReference type="Pfam" id="PF00072">
    <property type="entry name" value="Response_reg"/>
    <property type="match status" value="1"/>
</dbReference>
<feature type="domain" description="OmpR/PhoB-type" evidence="7">
    <location>
        <begin position="134"/>
        <end position="228"/>
    </location>
</feature>
<keyword evidence="9" id="KW-1185">Reference proteome</keyword>
<dbReference type="InterPro" id="IPR039420">
    <property type="entry name" value="WalR-like"/>
</dbReference>
<organism evidence="8 9">
    <name type="scientific">Fulvivirga kasyanovii</name>
    <dbReference type="NCBI Taxonomy" id="396812"/>
    <lineage>
        <taxon>Bacteria</taxon>
        <taxon>Pseudomonadati</taxon>
        <taxon>Bacteroidota</taxon>
        <taxon>Cytophagia</taxon>
        <taxon>Cytophagales</taxon>
        <taxon>Fulvivirgaceae</taxon>
        <taxon>Fulvivirga</taxon>
    </lineage>
</organism>
<evidence type="ECO:0000259" key="6">
    <source>
        <dbReference type="PROSITE" id="PS50110"/>
    </source>
</evidence>
<dbReference type="Pfam" id="PF00486">
    <property type="entry name" value="Trans_reg_C"/>
    <property type="match status" value="1"/>
</dbReference>
<evidence type="ECO:0000256" key="5">
    <source>
        <dbReference type="PROSITE-ProRule" id="PRU01091"/>
    </source>
</evidence>
<dbReference type="InterPro" id="IPR001867">
    <property type="entry name" value="OmpR/PhoB-type_DNA-bd"/>
</dbReference>
<dbReference type="Proteomes" id="UP000798808">
    <property type="component" value="Unassembled WGS sequence"/>
</dbReference>
<dbReference type="Gene3D" id="3.40.50.2300">
    <property type="match status" value="1"/>
</dbReference>
<accession>A0ABW9RI45</accession>
<feature type="DNA-binding region" description="OmpR/PhoB-type" evidence="5">
    <location>
        <begin position="134"/>
        <end position="228"/>
    </location>
</feature>
<dbReference type="PROSITE" id="PS50110">
    <property type="entry name" value="RESPONSE_REGULATORY"/>
    <property type="match status" value="1"/>
</dbReference>
<feature type="domain" description="Response regulatory" evidence="6">
    <location>
        <begin position="8"/>
        <end position="124"/>
    </location>
</feature>
<dbReference type="PANTHER" id="PTHR48111:SF40">
    <property type="entry name" value="PHOSPHATE REGULON TRANSCRIPTIONAL REGULATORY PROTEIN PHOB"/>
    <property type="match status" value="1"/>
</dbReference>
<evidence type="ECO:0000256" key="2">
    <source>
        <dbReference type="ARBA" id="ARBA00023012"/>
    </source>
</evidence>
<dbReference type="InterPro" id="IPR016032">
    <property type="entry name" value="Sig_transdc_resp-reg_C-effctor"/>
</dbReference>
<gene>
    <name evidence="8" type="ORF">E1163_02115</name>
</gene>
<keyword evidence="1 4" id="KW-0597">Phosphoprotein</keyword>
<dbReference type="SMART" id="SM00448">
    <property type="entry name" value="REC"/>
    <property type="match status" value="1"/>
</dbReference>
<sequence length="229" mass="26429">MNNPANHKILIVDDDKDILDLLKYNLEKDGYTVKVERKSTHSIETAGKFHPDLIILDIMMPKINGIEVCRQLREHPEFKNTYIFFLTAKSDKQLQLKALNTGGDDYIEKITGLRALTYKISTVLKKNLIIRKSVEKIKIGDMVIDRKASSVTYKSKEVALPKYEFELLYFFAQNPKKVITRDNLLHNIWGSDVYVLAKSVDTYITNLTQKIGEGLISRVEEGKYKFQVR</sequence>
<dbReference type="SMART" id="SM00862">
    <property type="entry name" value="Trans_reg_C"/>
    <property type="match status" value="1"/>
</dbReference>
<reference evidence="8 9" key="1">
    <citation type="submission" date="2019-02" db="EMBL/GenBank/DDBJ databases">
        <authorList>
            <person name="Goldberg S.R."/>
            <person name="Haltli B.A."/>
            <person name="Correa H."/>
            <person name="Russell K.G."/>
        </authorList>
    </citation>
    <scope>NUCLEOTIDE SEQUENCE [LARGE SCALE GENOMIC DNA]</scope>
    <source>
        <strain evidence="8 9">JCM 16186</strain>
    </source>
</reference>
<dbReference type="PROSITE" id="PS51755">
    <property type="entry name" value="OMPR_PHOB"/>
    <property type="match status" value="1"/>
</dbReference>
<dbReference type="CDD" id="cd17574">
    <property type="entry name" value="REC_OmpR"/>
    <property type="match status" value="1"/>
</dbReference>
<evidence type="ECO:0000259" key="7">
    <source>
        <dbReference type="PROSITE" id="PS51755"/>
    </source>
</evidence>
<comment type="caution">
    <text evidence="8">The sequence shown here is derived from an EMBL/GenBank/DDBJ whole genome shotgun (WGS) entry which is preliminary data.</text>
</comment>
<dbReference type="InterPro" id="IPR001789">
    <property type="entry name" value="Sig_transdc_resp-reg_receiver"/>
</dbReference>
<dbReference type="SUPFAM" id="SSF52172">
    <property type="entry name" value="CheY-like"/>
    <property type="match status" value="1"/>
</dbReference>
<dbReference type="RefSeq" id="WP_155168984.1">
    <property type="nucleotide sequence ID" value="NZ_BAAAFL010000022.1"/>
</dbReference>
<evidence type="ECO:0000256" key="4">
    <source>
        <dbReference type="PROSITE-ProRule" id="PRU00169"/>
    </source>
</evidence>
<protein>
    <submittedName>
        <fullName evidence="8">Response regulator</fullName>
    </submittedName>
</protein>
<feature type="modified residue" description="4-aspartylphosphate" evidence="4">
    <location>
        <position position="57"/>
    </location>
</feature>
<keyword evidence="3 5" id="KW-0238">DNA-binding</keyword>
<dbReference type="PANTHER" id="PTHR48111">
    <property type="entry name" value="REGULATOR OF RPOS"/>
    <property type="match status" value="1"/>
</dbReference>
<dbReference type="CDD" id="cd00383">
    <property type="entry name" value="trans_reg_C"/>
    <property type="match status" value="1"/>
</dbReference>
<evidence type="ECO:0000313" key="9">
    <source>
        <dbReference type="Proteomes" id="UP000798808"/>
    </source>
</evidence>
<evidence type="ECO:0000256" key="3">
    <source>
        <dbReference type="ARBA" id="ARBA00023125"/>
    </source>
</evidence>
<name>A0ABW9RI45_9BACT</name>
<keyword evidence="2" id="KW-0902">Two-component regulatory system</keyword>
<dbReference type="Gene3D" id="1.10.10.10">
    <property type="entry name" value="Winged helix-like DNA-binding domain superfamily/Winged helix DNA-binding domain"/>
    <property type="match status" value="1"/>
</dbReference>
<dbReference type="EMBL" id="SMLW01000291">
    <property type="protein sequence ID" value="MTI23738.1"/>
    <property type="molecule type" value="Genomic_DNA"/>
</dbReference>
<evidence type="ECO:0000313" key="8">
    <source>
        <dbReference type="EMBL" id="MTI23738.1"/>
    </source>
</evidence>
<dbReference type="InterPro" id="IPR036388">
    <property type="entry name" value="WH-like_DNA-bd_sf"/>
</dbReference>
<dbReference type="SUPFAM" id="SSF46894">
    <property type="entry name" value="C-terminal effector domain of the bipartite response regulators"/>
    <property type="match status" value="1"/>
</dbReference>
<dbReference type="InterPro" id="IPR011006">
    <property type="entry name" value="CheY-like_superfamily"/>
</dbReference>
<proteinExistence type="predicted"/>
<evidence type="ECO:0000256" key="1">
    <source>
        <dbReference type="ARBA" id="ARBA00022553"/>
    </source>
</evidence>